<reference evidence="1" key="1">
    <citation type="submission" date="2018-04" db="EMBL/GenBank/DDBJ databases">
        <title>WGS assembly of Panicum hallii.</title>
        <authorList>
            <person name="Lovell J."/>
            <person name="Jenkins J."/>
            <person name="Lowry D."/>
            <person name="Mamidi S."/>
            <person name="Sreedasyam A."/>
            <person name="Weng X."/>
            <person name="Barry K."/>
            <person name="Bonette J."/>
            <person name="Campitelli B."/>
            <person name="Daum C."/>
            <person name="Gordon S."/>
            <person name="Gould B."/>
            <person name="Lipzen A."/>
            <person name="Macqueen A."/>
            <person name="Palacio-Mejia J."/>
            <person name="Plott C."/>
            <person name="Shakirov E."/>
            <person name="Shu S."/>
            <person name="Yoshinaga Y."/>
            <person name="Zane M."/>
            <person name="Rokhsar D."/>
            <person name="Grimwood J."/>
            <person name="Schmutz J."/>
            <person name="Juenger T."/>
        </authorList>
    </citation>
    <scope>NUCLEOTIDE SEQUENCE [LARGE SCALE GENOMIC DNA]</scope>
    <source>
        <strain evidence="1">FIL2</strain>
    </source>
</reference>
<name>A0A2T8KXD8_9POAL</name>
<dbReference type="Proteomes" id="UP000243499">
    <property type="component" value="Chromosome 1"/>
</dbReference>
<accession>A0A2T8KXD8</accession>
<dbReference type="Gramene" id="PVH66802">
    <property type="protein sequence ID" value="PVH66802"/>
    <property type="gene ID" value="PAHAL_1G351600"/>
</dbReference>
<organism evidence="1">
    <name type="scientific">Panicum hallii</name>
    <dbReference type="NCBI Taxonomy" id="206008"/>
    <lineage>
        <taxon>Eukaryota</taxon>
        <taxon>Viridiplantae</taxon>
        <taxon>Streptophyta</taxon>
        <taxon>Embryophyta</taxon>
        <taxon>Tracheophyta</taxon>
        <taxon>Spermatophyta</taxon>
        <taxon>Magnoliopsida</taxon>
        <taxon>Liliopsida</taxon>
        <taxon>Poales</taxon>
        <taxon>Poaceae</taxon>
        <taxon>PACMAD clade</taxon>
        <taxon>Panicoideae</taxon>
        <taxon>Panicodae</taxon>
        <taxon>Paniceae</taxon>
        <taxon>Panicinae</taxon>
        <taxon>Panicum</taxon>
        <taxon>Panicum sect. Panicum</taxon>
    </lineage>
</organism>
<protein>
    <submittedName>
        <fullName evidence="1">Uncharacterized protein</fullName>
    </submittedName>
</protein>
<sequence length="111" mass="12630">MVPYSPFSRMIISWMFQPCASEAAVPSVAIQMTRKDKISLPCHPLKANLILSEDQCLYPRCPHALPVLITLDLKLKHPLPFLKARPIYTSIDYILKMRSSSLLTSNSVQRF</sequence>
<evidence type="ECO:0000313" key="1">
    <source>
        <dbReference type="EMBL" id="PVH66802.1"/>
    </source>
</evidence>
<proteinExistence type="predicted"/>
<dbReference type="AlphaFoldDB" id="A0A2T8KXD8"/>
<gene>
    <name evidence="1" type="ORF">PAHAL_1G351600</name>
</gene>
<dbReference type="EMBL" id="CM008046">
    <property type="protein sequence ID" value="PVH66802.1"/>
    <property type="molecule type" value="Genomic_DNA"/>
</dbReference>